<evidence type="ECO:0000313" key="1">
    <source>
        <dbReference type="EMBL" id="OOY22477.1"/>
    </source>
</evidence>
<sequence length="105" mass="11640">MQQDIYVSAADLNDLLKRSLDALEVGADSFLSEMKRTHTEEISASFVPETGLVDLIFGLCDASVPTMAFMEHPSRDELMHEAKNLFYIAALSHLSGLDGFLYPDD</sequence>
<gene>
    <name evidence="1" type="ORF">BMI91_19540</name>
</gene>
<reference evidence="1 2" key="1">
    <citation type="submission" date="2016-11" db="EMBL/GenBank/DDBJ databases">
        <title>A multilocus sequence analysis scheme for characterization of bacteria in the genus Thioclava.</title>
        <authorList>
            <person name="Liu Y."/>
            <person name="Shao Z."/>
        </authorList>
    </citation>
    <scope>NUCLEOTIDE SEQUENCE [LARGE SCALE GENOMIC DNA]</scope>
    <source>
        <strain evidence="1 2">TAW-CT134</strain>
    </source>
</reference>
<protein>
    <recommendedName>
        <fullName evidence="3">Acyl carrier protein</fullName>
    </recommendedName>
</protein>
<dbReference type="EMBL" id="MPZV01000006">
    <property type="protein sequence ID" value="OOY22477.1"/>
    <property type="molecule type" value="Genomic_DNA"/>
</dbReference>
<accession>A0ABX3MS01</accession>
<dbReference type="RefSeq" id="WP_078606332.1">
    <property type="nucleotide sequence ID" value="NZ_MPZV01000006.1"/>
</dbReference>
<proteinExistence type="predicted"/>
<keyword evidence="2" id="KW-1185">Reference proteome</keyword>
<comment type="caution">
    <text evidence="1">The sequence shown here is derived from an EMBL/GenBank/DDBJ whole genome shotgun (WGS) entry which is preliminary data.</text>
</comment>
<evidence type="ECO:0008006" key="3">
    <source>
        <dbReference type="Google" id="ProtNLM"/>
    </source>
</evidence>
<organism evidence="1 2">
    <name type="scientific">Thioclava sediminum</name>
    <dbReference type="NCBI Taxonomy" id="1915319"/>
    <lineage>
        <taxon>Bacteria</taxon>
        <taxon>Pseudomonadati</taxon>
        <taxon>Pseudomonadota</taxon>
        <taxon>Alphaproteobacteria</taxon>
        <taxon>Rhodobacterales</taxon>
        <taxon>Paracoccaceae</taxon>
        <taxon>Thioclava</taxon>
    </lineage>
</organism>
<name>A0ABX3MS01_9RHOB</name>
<dbReference type="Proteomes" id="UP000190787">
    <property type="component" value="Unassembled WGS sequence"/>
</dbReference>
<evidence type="ECO:0000313" key="2">
    <source>
        <dbReference type="Proteomes" id="UP000190787"/>
    </source>
</evidence>